<feature type="repeat" description="HEAT" evidence="3">
    <location>
        <begin position="295"/>
        <end position="333"/>
    </location>
</feature>
<dbReference type="SUPFAM" id="SSF48371">
    <property type="entry name" value="ARM repeat"/>
    <property type="match status" value="1"/>
</dbReference>
<accession>A0A395NQ60</accession>
<feature type="repeat" description="HEAT" evidence="3">
    <location>
        <begin position="99"/>
        <end position="137"/>
    </location>
</feature>
<evidence type="ECO:0000313" key="8">
    <source>
        <dbReference type="Proteomes" id="UP000266272"/>
    </source>
</evidence>
<feature type="repeat" description="HEAT" evidence="3">
    <location>
        <begin position="334"/>
        <end position="372"/>
    </location>
</feature>
<evidence type="ECO:0000256" key="1">
    <source>
        <dbReference type="ARBA" id="ARBA00022737"/>
    </source>
</evidence>
<dbReference type="InterPro" id="IPR054573">
    <property type="entry name" value="PP2A/SF3B1-like_HEAT"/>
</dbReference>
<feature type="repeat" description="HEAT" evidence="3">
    <location>
        <begin position="532"/>
        <end position="564"/>
    </location>
</feature>
<dbReference type="STRING" id="490622.A0A395NQ60"/>
<evidence type="ECO:0000259" key="5">
    <source>
        <dbReference type="Pfam" id="PF22646"/>
    </source>
</evidence>
<dbReference type="PROSITE" id="PS50077">
    <property type="entry name" value="HEAT_REPEAT"/>
    <property type="match status" value="8"/>
</dbReference>
<keyword evidence="8" id="KW-1185">Reference proteome</keyword>
<keyword evidence="1" id="KW-0677">Repeat</keyword>
<dbReference type="Pfam" id="PF22646">
    <property type="entry name" value="PPP2R1A-like_HEAT"/>
    <property type="match status" value="1"/>
</dbReference>
<reference evidence="7 8" key="1">
    <citation type="journal article" date="2018" name="PLoS Pathog.">
        <title>Evolution of structural diversity of trichothecenes, a family of toxins produced by plant pathogenic and entomopathogenic fungi.</title>
        <authorList>
            <person name="Proctor R.H."/>
            <person name="McCormick S.P."/>
            <person name="Kim H.S."/>
            <person name="Cardoza R.E."/>
            <person name="Stanley A.M."/>
            <person name="Lindo L."/>
            <person name="Kelly A."/>
            <person name="Brown D.W."/>
            <person name="Lee T."/>
            <person name="Vaughan M.M."/>
            <person name="Alexander N.J."/>
            <person name="Busman M."/>
            <person name="Gutierrez S."/>
        </authorList>
    </citation>
    <scope>NUCLEOTIDE SEQUENCE [LARGE SCALE GENOMIC DNA]</scope>
    <source>
        <strain evidence="7 8">IBT 40837</strain>
    </source>
</reference>
<organism evidence="7 8">
    <name type="scientific">Trichoderma arundinaceum</name>
    <dbReference type="NCBI Taxonomy" id="490622"/>
    <lineage>
        <taxon>Eukaryota</taxon>
        <taxon>Fungi</taxon>
        <taxon>Dikarya</taxon>
        <taxon>Ascomycota</taxon>
        <taxon>Pezizomycotina</taxon>
        <taxon>Sordariomycetes</taxon>
        <taxon>Hypocreomycetidae</taxon>
        <taxon>Hypocreales</taxon>
        <taxon>Hypocreaceae</taxon>
        <taxon>Trichoderma</taxon>
    </lineage>
</organism>
<dbReference type="Gene3D" id="1.25.10.10">
    <property type="entry name" value="Leucine-rich Repeat Variant"/>
    <property type="match status" value="1"/>
</dbReference>
<feature type="repeat" description="HEAT" evidence="3">
    <location>
        <begin position="373"/>
        <end position="411"/>
    </location>
</feature>
<sequence length="756" mass="83353">MAEAPNANDELYPIAVLIDELKVSWPDTCSCHDDVLLRLNAIHRLSTIALALGAERTRDELIPFLDESVEDEDEVLVALSEELGNFIEYVGGPSWGHVLLSPLENLAAIEEPVVRDKAVESLNKICEELSPQQVEEFFIPLTIRLAKADWFTSKVSGCGLFTAPYKKVSPPVQEQLRQQFGLLVHDETPMVRRQAASNLAKFVKEMPAAIVIDEMIPLFQHLVQDDQDSVRLLTVEILIAVAEGVPKEQQASHGVLLTSLRNLIEDKSWRVRYMIADRFEKIAKAVDEEVVSRDLVPAFVKLLKDNEAEVRTAIAGQIPGFCGLIDRQTLLNDIMSSVEDLVSDTSQHVRAALGTQISGLAPILGKQETIDHLLPMFLQMLKDEFPEVRLHIISKLELLTNLTTVIGIDPLSVSLLPAIVNLAEDKQWRVRLAIIEYIPLLASQLGVKFFDEKLSNLCMGWLGDTVFSIREAATHNLKKLTEVFGVEWASEAIIPKVMTMGNHPNYLYRMTTCFAISTLASVVSIDVIAKSILPMLDKMTEDDIPNIRFNVAKTYSVLINALQRLPEQGTLYTLEQQGTQAAQTTPSPRGQELIQQRIVPNLTKLQKDDDVDVRFYATQAVAEARIHIYSILLYPYSSHGIISSSSSSSSSRPPKAQRRNRLPLDPPKRKGRIVDPAHDAQLAVGVVLEPRPQLGLGPVAARDEEDAAAGAEQLEEASAVGLAGVCGWSRVCACGFGGGEADGVKGALVEDDVEEV</sequence>
<dbReference type="InterPro" id="IPR016024">
    <property type="entry name" value="ARM-type_fold"/>
</dbReference>
<name>A0A395NQ60_TRIAR</name>
<feature type="repeat" description="HEAT" evidence="3">
    <location>
        <begin position="256"/>
        <end position="294"/>
    </location>
</feature>
<dbReference type="InterPro" id="IPR055231">
    <property type="entry name" value="2AA_helical"/>
</dbReference>
<dbReference type="GO" id="GO:0005634">
    <property type="term" value="C:nucleus"/>
    <property type="evidence" value="ECO:0007669"/>
    <property type="project" value="TreeGrafter"/>
</dbReference>
<evidence type="ECO:0000256" key="2">
    <source>
        <dbReference type="ARBA" id="ARBA00038332"/>
    </source>
</evidence>
<comment type="similarity">
    <text evidence="2">Belongs to the phosphatase 2A regulatory subunit A family.</text>
</comment>
<protein>
    <submittedName>
        <fullName evidence="7">Phosphatase pp2a regulatory subunit a</fullName>
    </submittedName>
</protein>
<evidence type="ECO:0000313" key="7">
    <source>
        <dbReference type="EMBL" id="RFU78210.1"/>
    </source>
</evidence>
<dbReference type="GO" id="GO:0000159">
    <property type="term" value="C:protein phosphatase type 2A complex"/>
    <property type="evidence" value="ECO:0007669"/>
    <property type="project" value="TreeGrafter"/>
</dbReference>
<comment type="caution">
    <text evidence="7">The sequence shown here is derived from an EMBL/GenBank/DDBJ whole genome shotgun (WGS) entry which is preliminary data.</text>
</comment>
<dbReference type="InterPro" id="IPR051023">
    <property type="entry name" value="PP2A_Regulatory_Subunit_A"/>
</dbReference>
<dbReference type="PANTHER" id="PTHR10648">
    <property type="entry name" value="SERINE/THREONINE-PROTEIN PHOSPHATASE PP2A 65 KDA REGULATORY SUBUNIT"/>
    <property type="match status" value="1"/>
</dbReference>
<dbReference type="FunFam" id="1.25.10.10:FF:000011">
    <property type="entry name" value="Serine/threonine-protein phosphatase 2A regulatory subunit A alpha isoform"/>
    <property type="match status" value="1"/>
</dbReference>
<dbReference type="GO" id="GO:0019888">
    <property type="term" value="F:protein phosphatase regulator activity"/>
    <property type="evidence" value="ECO:0007669"/>
    <property type="project" value="TreeGrafter"/>
</dbReference>
<dbReference type="InterPro" id="IPR021133">
    <property type="entry name" value="HEAT_type_2"/>
</dbReference>
<feature type="domain" description="Phosphatase 2A Regulatory Subunit A helical" evidence="6">
    <location>
        <begin position="377"/>
        <end position="564"/>
    </location>
</feature>
<feature type="region of interest" description="Disordered" evidence="4">
    <location>
        <begin position="643"/>
        <end position="673"/>
    </location>
</feature>
<feature type="repeat" description="HEAT" evidence="3">
    <location>
        <begin position="415"/>
        <end position="453"/>
    </location>
</feature>
<dbReference type="GO" id="GO:0005829">
    <property type="term" value="C:cytosol"/>
    <property type="evidence" value="ECO:0007669"/>
    <property type="project" value="TreeGrafter"/>
</dbReference>
<evidence type="ECO:0000256" key="4">
    <source>
        <dbReference type="SAM" id="MobiDB-lite"/>
    </source>
</evidence>
<evidence type="ECO:0000256" key="3">
    <source>
        <dbReference type="PROSITE-ProRule" id="PRU00103"/>
    </source>
</evidence>
<dbReference type="Pfam" id="PF22956">
    <property type="entry name" value="VPS15-like_hel"/>
    <property type="match status" value="1"/>
</dbReference>
<dbReference type="AlphaFoldDB" id="A0A395NQ60"/>
<dbReference type="EMBL" id="PXOA01000227">
    <property type="protein sequence ID" value="RFU78210.1"/>
    <property type="molecule type" value="Genomic_DNA"/>
</dbReference>
<feature type="domain" description="Phosphatase PP2A regulatory subunit A/Splicing factor 3B subunit 1-like HEAT repeat" evidence="5">
    <location>
        <begin position="289"/>
        <end position="365"/>
    </location>
</feature>
<proteinExistence type="inferred from homology"/>
<evidence type="ECO:0000259" key="6">
    <source>
        <dbReference type="Pfam" id="PF22956"/>
    </source>
</evidence>
<feature type="repeat" description="HEAT" evidence="3">
    <location>
        <begin position="215"/>
        <end position="253"/>
    </location>
</feature>
<dbReference type="OrthoDB" id="340346at2759"/>
<gene>
    <name evidence="7" type="ORF">TARUN_4022</name>
</gene>
<dbReference type="PANTHER" id="PTHR10648:SF4">
    <property type="entry name" value="PROTEIN PHOSPHATASE 2 (FORMERLY 2A), REGULATORY SUBUNIT A, BETA ISOFORM-RELATED"/>
    <property type="match status" value="1"/>
</dbReference>
<dbReference type="InterPro" id="IPR011989">
    <property type="entry name" value="ARM-like"/>
</dbReference>
<dbReference type="Proteomes" id="UP000266272">
    <property type="component" value="Unassembled WGS sequence"/>
</dbReference>